<dbReference type="AlphaFoldDB" id="A0A6J4NJF6"/>
<gene>
    <name evidence="2" type="ORF">AVDCRST_MAG22-313</name>
</gene>
<evidence type="ECO:0000256" key="1">
    <source>
        <dbReference type="SAM" id="Phobius"/>
    </source>
</evidence>
<keyword evidence="1" id="KW-0472">Membrane</keyword>
<proteinExistence type="predicted"/>
<reference evidence="2" key="1">
    <citation type="submission" date="2020-02" db="EMBL/GenBank/DDBJ databases">
        <authorList>
            <person name="Meier V. D."/>
        </authorList>
    </citation>
    <scope>NUCLEOTIDE SEQUENCE</scope>
    <source>
        <strain evidence="2">AVDCRST_MAG22</strain>
    </source>
</reference>
<keyword evidence="1" id="KW-0812">Transmembrane</keyword>
<name>A0A6J4NJF6_9ACTN</name>
<keyword evidence="1" id="KW-1133">Transmembrane helix</keyword>
<evidence type="ECO:0000313" key="2">
    <source>
        <dbReference type="EMBL" id="CAA9386746.1"/>
    </source>
</evidence>
<sequence length="86" mass="8718">MRAATDAGNRAARSTDRTPTPVRVAALVVIVLYVAGIVANAWLGRLIGPRSGEPVEEAIIAVGFGMFAVVAPSSSPSVPETLSAGS</sequence>
<dbReference type="EMBL" id="CADCUV010000017">
    <property type="protein sequence ID" value="CAA9386746.1"/>
    <property type="molecule type" value="Genomic_DNA"/>
</dbReference>
<protein>
    <submittedName>
        <fullName evidence="2">Uncharacterized protein</fullName>
    </submittedName>
</protein>
<feature type="transmembrane region" description="Helical" evidence="1">
    <location>
        <begin position="24"/>
        <end position="43"/>
    </location>
</feature>
<organism evidence="2">
    <name type="scientific">uncultured Rubrobacteraceae bacterium</name>
    <dbReference type="NCBI Taxonomy" id="349277"/>
    <lineage>
        <taxon>Bacteria</taxon>
        <taxon>Bacillati</taxon>
        <taxon>Actinomycetota</taxon>
        <taxon>Rubrobacteria</taxon>
        <taxon>Rubrobacterales</taxon>
        <taxon>Rubrobacteraceae</taxon>
        <taxon>environmental samples</taxon>
    </lineage>
</organism>
<accession>A0A6J4NJF6</accession>